<evidence type="ECO:0000313" key="12">
    <source>
        <dbReference type="EMBL" id="GGJ84288.1"/>
    </source>
</evidence>
<evidence type="ECO:0000313" key="13">
    <source>
        <dbReference type="Proteomes" id="UP000658382"/>
    </source>
</evidence>
<evidence type="ECO:0000256" key="7">
    <source>
        <dbReference type="ARBA" id="ARBA00023080"/>
    </source>
</evidence>
<dbReference type="GO" id="GO:0000166">
    <property type="term" value="F:nucleotide binding"/>
    <property type="evidence" value="ECO:0007669"/>
    <property type="project" value="UniProtKB-KW"/>
</dbReference>
<keyword evidence="3 10" id="KW-0479">Metal-binding</keyword>
<evidence type="ECO:0000256" key="10">
    <source>
        <dbReference type="HAMAP-Rule" id="MF_01405"/>
    </source>
</evidence>
<protein>
    <recommendedName>
        <fullName evidence="10">dITP/XTP pyrophosphatase</fullName>
        <ecNumber evidence="10">3.6.1.66</ecNumber>
    </recommendedName>
    <alternativeName>
        <fullName evidence="10">Non-canonical purine NTP pyrophosphatase</fullName>
    </alternativeName>
    <alternativeName>
        <fullName evidence="10">Non-standard purine NTP pyrophosphatase</fullName>
    </alternativeName>
    <alternativeName>
        <fullName evidence="10">Nucleoside-triphosphate diphosphatase</fullName>
    </alternativeName>
    <alternativeName>
        <fullName evidence="10">Nucleoside-triphosphate pyrophosphatase</fullName>
        <shortName evidence="10">NTPase</shortName>
    </alternativeName>
</protein>
<gene>
    <name evidence="12" type="ORF">GCM10007063_03520</name>
</gene>
<keyword evidence="4 10" id="KW-0547">Nucleotide-binding</keyword>
<dbReference type="HAMAP" id="MF_01405">
    <property type="entry name" value="Non_canon_purine_NTPase"/>
    <property type="match status" value="1"/>
</dbReference>
<comment type="catalytic activity">
    <reaction evidence="9 10">
        <text>XTP + H2O = XMP + diphosphate + H(+)</text>
        <dbReference type="Rhea" id="RHEA:28610"/>
        <dbReference type="ChEBI" id="CHEBI:15377"/>
        <dbReference type="ChEBI" id="CHEBI:15378"/>
        <dbReference type="ChEBI" id="CHEBI:33019"/>
        <dbReference type="ChEBI" id="CHEBI:57464"/>
        <dbReference type="ChEBI" id="CHEBI:61314"/>
        <dbReference type="EC" id="3.6.1.66"/>
    </reaction>
</comment>
<reference evidence="12" key="2">
    <citation type="submission" date="2020-09" db="EMBL/GenBank/DDBJ databases">
        <authorList>
            <person name="Sun Q."/>
            <person name="Ohkuma M."/>
        </authorList>
    </citation>
    <scope>NUCLEOTIDE SEQUENCE</scope>
    <source>
        <strain evidence="12">JCM 12580</strain>
    </source>
</reference>
<keyword evidence="5 10" id="KW-0378">Hydrolase</keyword>
<feature type="binding site" evidence="10">
    <location>
        <begin position="152"/>
        <end position="155"/>
    </location>
    <ligand>
        <name>substrate</name>
    </ligand>
</feature>
<feature type="binding site" evidence="10">
    <location>
        <position position="42"/>
    </location>
    <ligand>
        <name>Mg(2+)</name>
        <dbReference type="ChEBI" id="CHEBI:18420"/>
    </ligand>
</feature>
<comment type="catalytic activity">
    <reaction evidence="8 10">
        <text>dITP + H2O = dIMP + diphosphate + H(+)</text>
        <dbReference type="Rhea" id="RHEA:28342"/>
        <dbReference type="ChEBI" id="CHEBI:15377"/>
        <dbReference type="ChEBI" id="CHEBI:15378"/>
        <dbReference type="ChEBI" id="CHEBI:33019"/>
        <dbReference type="ChEBI" id="CHEBI:61194"/>
        <dbReference type="ChEBI" id="CHEBI:61382"/>
        <dbReference type="EC" id="3.6.1.66"/>
    </reaction>
</comment>
<dbReference type="GO" id="GO:0035870">
    <property type="term" value="F:dITP diphosphatase activity"/>
    <property type="evidence" value="ECO:0007669"/>
    <property type="project" value="UniProtKB-UniRule"/>
</dbReference>
<name>A0A917PM37_9BACI</name>
<feature type="binding site" evidence="10">
    <location>
        <begin position="8"/>
        <end position="13"/>
    </location>
    <ligand>
        <name>substrate</name>
    </ligand>
</feature>
<dbReference type="GO" id="GO:0009117">
    <property type="term" value="P:nucleotide metabolic process"/>
    <property type="evidence" value="ECO:0007669"/>
    <property type="project" value="UniProtKB-KW"/>
</dbReference>
<dbReference type="InterPro" id="IPR029001">
    <property type="entry name" value="ITPase-like_fam"/>
</dbReference>
<dbReference type="GO" id="GO:0005829">
    <property type="term" value="C:cytosol"/>
    <property type="evidence" value="ECO:0007669"/>
    <property type="project" value="TreeGrafter"/>
</dbReference>
<comment type="catalytic activity">
    <reaction evidence="10">
        <text>ITP + H2O = IMP + diphosphate + H(+)</text>
        <dbReference type="Rhea" id="RHEA:29399"/>
        <dbReference type="ChEBI" id="CHEBI:15377"/>
        <dbReference type="ChEBI" id="CHEBI:15378"/>
        <dbReference type="ChEBI" id="CHEBI:33019"/>
        <dbReference type="ChEBI" id="CHEBI:58053"/>
        <dbReference type="ChEBI" id="CHEBI:61402"/>
        <dbReference type="EC" id="3.6.1.66"/>
    </reaction>
</comment>
<dbReference type="GO" id="GO:0046872">
    <property type="term" value="F:metal ion binding"/>
    <property type="evidence" value="ECO:0007669"/>
    <property type="project" value="UniProtKB-KW"/>
</dbReference>
<keyword evidence="6 10" id="KW-0460">Magnesium</keyword>
<sequence>MKDMIIATKNSGKTKEFKTFFAEYDINAMSLPELSHEIEDIEETGTTFEENAALKAEQIAELLQIPVLADDSGLVIDALDGRPGVFSARFAGEPKDDQKNIDKVLAELEGVADRTARFVCVLAVSVPGEKTVFKKGYCDGRIADAQAGHNGFGYDPIFIPKGYPQTMAQLSSDEKNRISHRSDAIHQLRDWVKNLR</sequence>
<evidence type="ECO:0000256" key="5">
    <source>
        <dbReference type="ARBA" id="ARBA00022801"/>
    </source>
</evidence>
<dbReference type="GO" id="GO:0009146">
    <property type="term" value="P:purine nucleoside triphosphate catabolic process"/>
    <property type="evidence" value="ECO:0007669"/>
    <property type="project" value="UniProtKB-UniRule"/>
</dbReference>
<dbReference type="RefSeq" id="WP_188631332.1">
    <property type="nucleotide sequence ID" value="NZ_BMNQ01000002.1"/>
</dbReference>
<dbReference type="NCBIfam" id="TIGR00042">
    <property type="entry name" value="RdgB/HAM1 family non-canonical purine NTP pyrophosphatase"/>
    <property type="match status" value="1"/>
</dbReference>
<feature type="active site" description="Proton acceptor" evidence="10">
    <location>
        <position position="71"/>
    </location>
</feature>
<accession>A0A917PM37</accession>
<comment type="subunit">
    <text evidence="2 10">Homodimer.</text>
</comment>
<evidence type="ECO:0000256" key="6">
    <source>
        <dbReference type="ARBA" id="ARBA00022842"/>
    </source>
</evidence>
<dbReference type="NCBIfam" id="NF011397">
    <property type="entry name" value="PRK14822.1"/>
    <property type="match status" value="1"/>
</dbReference>
<dbReference type="EMBL" id="BMNQ01000002">
    <property type="protein sequence ID" value="GGJ84288.1"/>
    <property type="molecule type" value="Genomic_DNA"/>
</dbReference>
<feature type="binding site" evidence="10">
    <location>
        <begin position="180"/>
        <end position="181"/>
    </location>
    <ligand>
        <name>substrate</name>
    </ligand>
</feature>
<feature type="binding site" evidence="10">
    <location>
        <position position="71"/>
    </location>
    <ligand>
        <name>Mg(2+)</name>
        <dbReference type="ChEBI" id="CHEBI:18420"/>
    </ligand>
</feature>
<dbReference type="SUPFAM" id="SSF52972">
    <property type="entry name" value="ITPase-like"/>
    <property type="match status" value="1"/>
</dbReference>
<proteinExistence type="inferred from homology"/>
<evidence type="ECO:0000256" key="4">
    <source>
        <dbReference type="ARBA" id="ARBA00022741"/>
    </source>
</evidence>
<dbReference type="FunFam" id="3.90.950.10:FF:000001">
    <property type="entry name" value="dITP/XTP pyrophosphatase"/>
    <property type="match status" value="1"/>
</dbReference>
<dbReference type="InterPro" id="IPR002637">
    <property type="entry name" value="RdgB/HAM1"/>
</dbReference>
<evidence type="ECO:0000256" key="11">
    <source>
        <dbReference type="RuleBase" id="RU003781"/>
    </source>
</evidence>
<dbReference type="CDD" id="cd00515">
    <property type="entry name" value="HAM1"/>
    <property type="match status" value="1"/>
</dbReference>
<dbReference type="GO" id="GO:0036222">
    <property type="term" value="F:XTP diphosphatase activity"/>
    <property type="evidence" value="ECO:0007669"/>
    <property type="project" value="UniProtKB-UniRule"/>
</dbReference>
<comment type="cofactor">
    <cofactor evidence="10">
        <name>Mg(2+)</name>
        <dbReference type="ChEBI" id="CHEBI:18420"/>
    </cofactor>
    <text evidence="10">Binds 1 Mg(2+) ion per subunit.</text>
</comment>
<comment type="caution">
    <text evidence="12">The sequence shown here is derived from an EMBL/GenBank/DDBJ whole genome shotgun (WGS) entry which is preliminary data.</text>
</comment>
<dbReference type="Proteomes" id="UP000658382">
    <property type="component" value="Unassembled WGS sequence"/>
</dbReference>
<dbReference type="InterPro" id="IPR020922">
    <property type="entry name" value="dITP/XTP_pyrophosphatase"/>
</dbReference>
<feature type="binding site" evidence="10">
    <location>
        <position position="72"/>
    </location>
    <ligand>
        <name>substrate</name>
    </ligand>
</feature>
<evidence type="ECO:0000256" key="2">
    <source>
        <dbReference type="ARBA" id="ARBA00011738"/>
    </source>
</evidence>
<keyword evidence="7 10" id="KW-0546">Nucleotide metabolism</keyword>
<dbReference type="EC" id="3.6.1.66" evidence="10"/>
<comment type="function">
    <text evidence="10">Pyrophosphatase that catalyzes the hydrolysis of nucleoside triphosphates to their monophosphate derivatives, with a high preference for the non-canonical purine nucleotides XTP (xanthosine triphosphate), dITP (deoxyinosine triphosphate) and ITP. Seems to function as a house-cleaning enzyme that removes non-canonical purine nucleotides from the nucleotide pool, thus preventing their incorporation into DNA/RNA and avoiding chromosomal lesions.</text>
</comment>
<evidence type="ECO:0000256" key="8">
    <source>
        <dbReference type="ARBA" id="ARBA00051875"/>
    </source>
</evidence>
<reference evidence="12" key="1">
    <citation type="journal article" date="2014" name="Int. J. Syst. Evol. Microbiol.">
        <title>Complete genome sequence of Corynebacterium casei LMG S-19264T (=DSM 44701T), isolated from a smear-ripened cheese.</title>
        <authorList>
            <consortium name="US DOE Joint Genome Institute (JGI-PGF)"/>
            <person name="Walter F."/>
            <person name="Albersmeier A."/>
            <person name="Kalinowski J."/>
            <person name="Ruckert C."/>
        </authorList>
    </citation>
    <scope>NUCLEOTIDE SEQUENCE</scope>
    <source>
        <strain evidence="12">JCM 12580</strain>
    </source>
</reference>
<dbReference type="Pfam" id="PF01725">
    <property type="entry name" value="Ham1p_like"/>
    <property type="match status" value="1"/>
</dbReference>
<dbReference type="PANTHER" id="PTHR11067:SF9">
    <property type="entry name" value="INOSINE TRIPHOSPHATE PYROPHOSPHATASE"/>
    <property type="match status" value="1"/>
</dbReference>
<evidence type="ECO:0000256" key="3">
    <source>
        <dbReference type="ARBA" id="ARBA00022723"/>
    </source>
</evidence>
<organism evidence="12 13">
    <name type="scientific">Lentibacillus kapialis</name>
    <dbReference type="NCBI Taxonomy" id="340214"/>
    <lineage>
        <taxon>Bacteria</taxon>
        <taxon>Bacillati</taxon>
        <taxon>Bacillota</taxon>
        <taxon>Bacilli</taxon>
        <taxon>Bacillales</taxon>
        <taxon>Bacillaceae</taxon>
        <taxon>Lentibacillus</taxon>
    </lineage>
</organism>
<dbReference type="GO" id="GO:0036220">
    <property type="term" value="F:ITP diphosphatase activity"/>
    <property type="evidence" value="ECO:0007669"/>
    <property type="project" value="UniProtKB-UniRule"/>
</dbReference>
<dbReference type="PANTHER" id="PTHR11067">
    <property type="entry name" value="INOSINE TRIPHOSPHATE PYROPHOSPHATASE/HAM1 PROTEIN"/>
    <property type="match status" value="1"/>
</dbReference>
<evidence type="ECO:0000256" key="9">
    <source>
        <dbReference type="ARBA" id="ARBA00052017"/>
    </source>
</evidence>
<dbReference type="Gene3D" id="3.90.950.10">
    <property type="match status" value="1"/>
</dbReference>
<comment type="similarity">
    <text evidence="1 10 11">Belongs to the HAM1 NTPase family.</text>
</comment>
<dbReference type="GO" id="GO:0017111">
    <property type="term" value="F:ribonucleoside triphosphate phosphatase activity"/>
    <property type="evidence" value="ECO:0007669"/>
    <property type="project" value="InterPro"/>
</dbReference>
<evidence type="ECO:0000256" key="1">
    <source>
        <dbReference type="ARBA" id="ARBA00008023"/>
    </source>
</evidence>
<dbReference type="AlphaFoldDB" id="A0A917PM37"/>
<keyword evidence="13" id="KW-1185">Reference proteome</keyword>
<feature type="binding site" evidence="10">
    <location>
        <position position="175"/>
    </location>
    <ligand>
        <name>substrate</name>
    </ligand>
</feature>